<organism evidence="2 3">
    <name type="scientific">Candidatus Pullichristensenella stercorigallinarum</name>
    <dbReference type="NCBI Taxonomy" id="2840909"/>
    <lineage>
        <taxon>Bacteria</taxon>
        <taxon>Bacillati</taxon>
        <taxon>Bacillota</taxon>
        <taxon>Clostridia</taxon>
        <taxon>Candidatus Pullichristensenella</taxon>
    </lineage>
</organism>
<keyword evidence="1" id="KW-1133">Transmembrane helix</keyword>
<protein>
    <recommendedName>
        <fullName evidence="4">SH3 domain-containing protein</fullName>
    </recommendedName>
</protein>
<reference evidence="2" key="1">
    <citation type="submission" date="2020-10" db="EMBL/GenBank/DDBJ databases">
        <authorList>
            <person name="Gilroy R."/>
        </authorList>
    </citation>
    <scope>NUCLEOTIDE SEQUENCE</scope>
    <source>
        <strain evidence="2">ChiSjej6B24-2974</strain>
    </source>
</reference>
<feature type="transmembrane region" description="Helical" evidence="1">
    <location>
        <begin position="12"/>
        <end position="29"/>
    </location>
</feature>
<sequence length="211" mass="22892">MRKQKENVPLYMKIRIALSGVLTLIWMYLIFALEAKDTRDFLPDDQNPLWVVLTVAAMVGSGALLLWGKRGGTAADADPVTLNPLVVTSCAAQVRPGPGKGFKFVTVALQNDLLRGLEPAGWLPVLLDGEACWVREGDVQAAGAGAPPNTMRVNAGSASIRKGPDEDFDAVRVAHQGDTLLRAEADGWLPILQDGEVYWVDKNDVRRMDAD</sequence>
<accession>A0A9D1CXE9</accession>
<comment type="caution">
    <text evidence="2">The sequence shown here is derived from an EMBL/GenBank/DDBJ whole genome shotgun (WGS) entry which is preliminary data.</text>
</comment>
<evidence type="ECO:0000256" key="1">
    <source>
        <dbReference type="SAM" id="Phobius"/>
    </source>
</evidence>
<name>A0A9D1CXE9_9FIRM</name>
<dbReference type="EMBL" id="DVFZ01000049">
    <property type="protein sequence ID" value="HIQ82430.1"/>
    <property type="molecule type" value="Genomic_DNA"/>
</dbReference>
<keyword evidence="1" id="KW-0472">Membrane</keyword>
<proteinExistence type="predicted"/>
<evidence type="ECO:0008006" key="4">
    <source>
        <dbReference type="Google" id="ProtNLM"/>
    </source>
</evidence>
<dbReference type="Proteomes" id="UP000824260">
    <property type="component" value="Unassembled WGS sequence"/>
</dbReference>
<feature type="transmembrane region" description="Helical" evidence="1">
    <location>
        <begin position="49"/>
        <end position="67"/>
    </location>
</feature>
<evidence type="ECO:0000313" key="3">
    <source>
        <dbReference type="Proteomes" id="UP000824260"/>
    </source>
</evidence>
<keyword evidence="1" id="KW-0812">Transmembrane</keyword>
<reference evidence="2" key="2">
    <citation type="journal article" date="2021" name="PeerJ">
        <title>Extensive microbial diversity within the chicken gut microbiome revealed by metagenomics and culture.</title>
        <authorList>
            <person name="Gilroy R."/>
            <person name="Ravi A."/>
            <person name="Getino M."/>
            <person name="Pursley I."/>
            <person name="Horton D.L."/>
            <person name="Alikhan N.F."/>
            <person name="Baker D."/>
            <person name="Gharbi K."/>
            <person name="Hall N."/>
            <person name="Watson M."/>
            <person name="Adriaenssens E.M."/>
            <person name="Foster-Nyarko E."/>
            <person name="Jarju S."/>
            <person name="Secka A."/>
            <person name="Antonio M."/>
            <person name="Oren A."/>
            <person name="Chaudhuri R.R."/>
            <person name="La Ragione R."/>
            <person name="Hildebrand F."/>
            <person name="Pallen M.J."/>
        </authorList>
    </citation>
    <scope>NUCLEOTIDE SEQUENCE</scope>
    <source>
        <strain evidence="2">ChiSjej6B24-2974</strain>
    </source>
</reference>
<dbReference type="AlphaFoldDB" id="A0A9D1CXE9"/>
<evidence type="ECO:0000313" key="2">
    <source>
        <dbReference type="EMBL" id="HIQ82430.1"/>
    </source>
</evidence>
<gene>
    <name evidence="2" type="ORF">IAA52_04950</name>
</gene>
<dbReference type="Gene3D" id="2.30.30.40">
    <property type="entry name" value="SH3 Domains"/>
    <property type="match status" value="1"/>
</dbReference>